<name>A0A7W8GEE8_9DEIO</name>
<feature type="chain" id="PRO_5031144261" evidence="1">
    <location>
        <begin position="18"/>
        <end position="239"/>
    </location>
</feature>
<accession>A0A7W8GEE8</accession>
<reference evidence="2 3" key="1">
    <citation type="submission" date="2020-08" db="EMBL/GenBank/DDBJ databases">
        <title>Genomic Encyclopedia of Type Strains, Phase IV (KMG-IV): sequencing the most valuable type-strain genomes for metagenomic binning, comparative biology and taxonomic classification.</title>
        <authorList>
            <person name="Goeker M."/>
        </authorList>
    </citation>
    <scope>NUCLEOTIDE SEQUENCE [LARGE SCALE GENOMIC DNA]</scope>
    <source>
        <strain evidence="2 3">DSM 101791</strain>
    </source>
</reference>
<evidence type="ECO:0000256" key="1">
    <source>
        <dbReference type="SAM" id="SignalP"/>
    </source>
</evidence>
<comment type="caution">
    <text evidence="2">The sequence shown here is derived from an EMBL/GenBank/DDBJ whole genome shotgun (WGS) entry which is preliminary data.</text>
</comment>
<evidence type="ECO:0000313" key="2">
    <source>
        <dbReference type="EMBL" id="MBB5233761.1"/>
    </source>
</evidence>
<dbReference type="Proteomes" id="UP000525389">
    <property type="component" value="Unassembled WGS sequence"/>
</dbReference>
<gene>
    <name evidence="2" type="ORF">HNQ09_001191</name>
</gene>
<proteinExistence type="predicted"/>
<evidence type="ECO:0000313" key="3">
    <source>
        <dbReference type="Proteomes" id="UP000525389"/>
    </source>
</evidence>
<keyword evidence="3" id="KW-1185">Reference proteome</keyword>
<keyword evidence="1" id="KW-0732">Signal</keyword>
<dbReference type="AlphaFoldDB" id="A0A7W8GEE8"/>
<feature type="signal peptide" evidence="1">
    <location>
        <begin position="1"/>
        <end position="17"/>
    </location>
</feature>
<organism evidence="2 3">
    <name type="scientific">Deinococcus budaensis</name>
    <dbReference type="NCBI Taxonomy" id="1665626"/>
    <lineage>
        <taxon>Bacteria</taxon>
        <taxon>Thermotogati</taxon>
        <taxon>Deinococcota</taxon>
        <taxon>Deinococci</taxon>
        <taxon>Deinococcales</taxon>
        <taxon>Deinococcaceae</taxon>
        <taxon>Deinococcus</taxon>
    </lineage>
</organism>
<protein>
    <submittedName>
        <fullName evidence="2">Uncharacterized protein</fullName>
    </submittedName>
</protein>
<dbReference type="RefSeq" id="WP_184026718.1">
    <property type="nucleotide sequence ID" value="NZ_JACHFN010000003.1"/>
</dbReference>
<dbReference type="EMBL" id="JACHFN010000003">
    <property type="protein sequence ID" value="MBB5233761.1"/>
    <property type="molecule type" value="Genomic_DNA"/>
</dbReference>
<sequence>MLTTLLTLTSLSLPAWDAPTWGAPVKSDTRPANAHEARVFLTASCEGRPDCQVEFLPIGQNGAGVPAANRRVPVNVAYGSFTRPGAQEVLLTLCSAESDACDGTTLLRRTGGRWKALHHTPGVFPSECLKFRRFDGRDQLACRENGMNMYGVGLYLVTADAKRTHLKTLLDGSSRPCTGGRTTQTRLGDWRKQDVNGDGRSDLVVEVYRYKLEYGQPEQCVPYDPDRVEAERTVRRFGM</sequence>